<dbReference type="GO" id="GO:0042910">
    <property type="term" value="F:xenobiotic transmembrane transporter activity"/>
    <property type="evidence" value="ECO:0007669"/>
    <property type="project" value="InterPro"/>
</dbReference>
<dbReference type="PANTHER" id="PTHR43298">
    <property type="entry name" value="MULTIDRUG RESISTANCE PROTEIN NORM-RELATED"/>
    <property type="match status" value="1"/>
</dbReference>
<dbReference type="Proteomes" id="UP000644507">
    <property type="component" value="Unassembled WGS sequence"/>
</dbReference>
<evidence type="ECO:0000256" key="9">
    <source>
        <dbReference type="ARBA" id="ARBA00031636"/>
    </source>
</evidence>
<evidence type="ECO:0000313" key="12">
    <source>
        <dbReference type="Proteomes" id="UP000644507"/>
    </source>
</evidence>
<dbReference type="NCBIfam" id="TIGR00797">
    <property type="entry name" value="matE"/>
    <property type="match status" value="1"/>
</dbReference>
<evidence type="ECO:0000256" key="3">
    <source>
        <dbReference type="ARBA" id="ARBA00022449"/>
    </source>
</evidence>
<reference evidence="11" key="2">
    <citation type="submission" date="2020-09" db="EMBL/GenBank/DDBJ databases">
        <authorList>
            <person name="Sun Q."/>
            <person name="Kim S."/>
        </authorList>
    </citation>
    <scope>NUCLEOTIDE SEQUENCE</scope>
    <source>
        <strain evidence="11">KCTC 12988</strain>
    </source>
</reference>
<keyword evidence="8 10" id="KW-0472">Membrane</keyword>
<dbReference type="CDD" id="cd13137">
    <property type="entry name" value="MATE_NorM_like"/>
    <property type="match status" value="1"/>
</dbReference>
<keyword evidence="5 10" id="KW-0812">Transmembrane</keyword>
<gene>
    <name evidence="11" type="ORF">GCM10007100_23190</name>
</gene>
<dbReference type="EMBL" id="BMXI01000009">
    <property type="protein sequence ID" value="GHC55761.1"/>
    <property type="molecule type" value="Genomic_DNA"/>
</dbReference>
<evidence type="ECO:0000256" key="2">
    <source>
        <dbReference type="ARBA" id="ARBA00022448"/>
    </source>
</evidence>
<dbReference type="GO" id="GO:0006811">
    <property type="term" value="P:monoatomic ion transport"/>
    <property type="evidence" value="ECO:0007669"/>
    <property type="project" value="UniProtKB-KW"/>
</dbReference>
<keyword evidence="4" id="KW-1003">Cell membrane</keyword>
<evidence type="ECO:0000313" key="11">
    <source>
        <dbReference type="EMBL" id="GHC55761.1"/>
    </source>
</evidence>
<comment type="subcellular location">
    <subcellularLocation>
        <location evidence="1">Cell membrane</location>
        <topology evidence="1">Multi-pass membrane protein</topology>
    </subcellularLocation>
</comment>
<dbReference type="InterPro" id="IPR048279">
    <property type="entry name" value="MdtK-like"/>
</dbReference>
<proteinExistence type="predicted"/>
<evidence type="ECO:0000256" key="10">
    <source>
        <dbReference type="SAM" id="Phobius"/>
    </source>
</evidence>
<evidence type="ECO:0000256" key="1">
    <source>
        <dbReference type="ARBA" id="ARBA00004651"/>
    </source>
</evidence>
<accession>A0A918WKX1</accession>
<dbReference type="PIRSF" id="PIRSF006603">
    <property type="entry name" value="DinF"/>
    <property type="match status" value="1"/>
</dbReference>
<feature type="transmembrane region" description="Helical" evidence="10">
    <location>
        <begin position="147"/>
        <end position="165"/>
    </location>
</feature>
<feature type="transmembrane region" description="Helical" evidence="10">
    <location>
        <begin position="78"/>
        <end position="104"/>
    </location>
</feature>
<evidence type="ECO:0000256" key="5">
    <source>
        <dbReference type="ARBA" id="ARBA00022692"/>
    </source>
</evidence>
<comment type="caution">
    <text evidence="11">The sequence shown here is derived from an EMBL/GenBank/DDBJ whole genome shotgun (WGS) entry which is preliminary data.</text>
</comment>
<name>A0A918WKX1_9BACT</name>
<feature type="transmembrane region" description="Helical" evidence="10">
    <location>
        <begin position="177"/>
        <end position="200"/>
    </location>
</feature>
<dbReference type="PANTHER" id="PTHR43298:SF2">
    <property type="entry name" value="FMN_FAD EXPORTER YEEO-RELATED"/>
    <property type="match status" value="1"/>
</dbReference>
<evidence type="ECO:0000256" key="7">
    <source>
        <dbReference type="ARBA" id="ARBA00023065"/>
    </source>
</evidence>
<evidence type="ECO:0000256" key="6">
    <source>
        <dbReference type="ARBA" id="ARBA00022989"/>
    </source>
</evidence>
<evidence type="ECO:0000256" key="8">
    <source>
        <dbReference type="ARBA" id="ARBA00023136"/>
    </source>
</evidence>
<dbReference type="GO" id="GO:0005886">
    <property type="term" value="C:plasma membrane"/>
    <property type="evidence" value="ECO:0007669"/>
    <property type="project" value="UniProtKB-SubCell"/>
</dbReference>
<keyword evidence="3" id="KW-0050">Antiport</keyword>
<sequence length="441" mass="47079">MEQILGFLVATVDLIYTGRLAEGDLRVAMLDAMGLGGYTAWLLMIFQGAVGTGVMALVSRATGARDGDLARKGLVQGLLLGVATGLVVSVAMYFLLPVIISVFGLSGEAARQAHRYLGVLVWSAPLLGVMFAATNALRGSGDTRTPFFAMVLVNVVNIGFSWLFVFGPEGVGGMGVAGLALGSVLGWAAGALAMVVFLLVRKEKDVEETFLSLRGCRLEPERDVLDRIVKVGLPQAFEMGGMWAIQAVMVRSISNLPQDGTLGAHMIAIRVESMSFLPGFAIGSAGAALVGQYLGAGNPEMAMKAARLCWRYAAIFMGLLGMLFLAFPRELVGLIVPDGPDSLLFQNLAGPLVFLCGMSQPFLATALVMKTTMRGAGATRLVMRYSFSCMLFYRVLVVPLGVTYFGMGLTGIWIVMFVDVGTQAFLFARLHFKGDWLKAKV</sequence>
<keyword evidence="6 10" id="KW-1133">Transmembrane helix</keyword>
<feature type="transmembrane region" description="Helical" evidence="10">
    <location>
        <begin position="116"/>
        <end position="135"/>
    </location>
</feature>
<reference evidence="11" key="1">
    <citation type="journal article" date="2014" name="Int. J. Syst. Evol. Microbiol.">
        <title>Complete genome sequence of Corynebacterium casei LMG S-19264T (=DSM 44701T), isolated from a smear-ripened cheese.</title>
        <authorList>
            <consortium name="US DOE Joint Genome Institute (JGI-PGF)"/>
            <person name="Walter F."/>
            <person name="Albersmeier A."/>
            <person name="Kalinowski J."/>
            <person name="Ruckert C."/>
        </authorList>
    </citation>
    <scope>NUCLEOTIDE SEQUENCE</scope>
    <source>
        <strain evidence="11">KCTC 12988</strain>
    </source>
</reference>
<dbReference type="InterPro" id="IPR002528">
    <property type="entry name" value="MATE_fam"/>
</dbReference>
<dbReference type="Pfam" id="PF01554">
    <property type="entry name" value="MatE"/>
    <property type="match status" value="2"/>
</dbReference>
<feature type="transmembrane region" description="Helical" evidence="10">
    <location>
        <begin position="38"/>
        <end position="58"/>
    </location>
</feature>
<dbReference type="GO" id="GO:0015297">
    <property type="term" value="F:antiporter activity"/>
    <property type="evidence" value="ECO:0007669"/>
    <property type="project" value="UniProtKB-KW"/>
</dbReference>
<evidence type="ECO:0000256" key="4">
    <source>
        <dbReference type="ARBA" id="ARBA00022475"/>
    </source>
</evidence>
<feature type="transmembrane region" description="Helical" evidence="10">
    <location>
        <begin position="348"/>
        <end position="369"/>
    </location>
</feature>
<dbReference type="InterPro" id="IPR050222">
    <property type="entry name" value="MATE_MdtK"/>
</dbReference>
<keyword evidence="7" id="KW-0406">Ion transport</keyword>
<protein>
    <recommendedName>
        <fullName evidence="9">Multidrug-efflux transporter</fullName>
    </recommendedName>
</protein>
<dbReference type="AlphaFoldDB" id="A0A918WKX1"/>
<feature type="transmembrane region" description="Helical" evidence="10">
    <location>
        <begin position="309"/>
        <end position="328"/>
    </location>
</feature>
<organism evidence="11 12">
    <name type="scientific">Roseibacillus persicicus</name>
    <dbReference type="NCBI Taxonomy" id="454148"/>
    <lineage>
        <taxon>Bacteria</taxon>
        <taxon>Pseudomonadati</taxon>
        <taxon>Verrucomicrobiota</taxon>
        <taxon>Verrucomicrobiia</taxon>
        <taxon>Verrucomicrobiales</taxon>
        <taxon>Verrucomicrobiaceae</taxon>
        <taxon>Roseibacillus</taxon>
    </lineage>
</organism>
<keyword evidence="2" id="KW-0813">Transport</keyword>
<keyword evidence="12" id="KW-1185">Reference proteome</keyword>